<dbReference type="InterPro" id="IPR036237">
    <property type="entry name" value="Xyl_isomerase-like_sf"/>
</dbReference>
<evidence type="ECO:0000256" key="3">
    <source>
        <dbReference type="PIRSR" id="PIRSR006241-50"/>
    </source>
</evidence>
<evidence type="ECO:0000313" key="5">
    <source>
        <dbReference type="EMBL" id="SCM67583.1"/>
    </source>
</evidence>
<dbReference type="SUPFAM" id="SSF51658">
    <property type="entry name" value="Xylose isomerase-like"/>
    <property type="match status" value="1"/>
</dbReference>
<evidence type="ECO:0000256" key="1">
    <source>
        <dbReference type="ARBA" id="ARBA00023235"/>
    </source>
</evidence>
<dbReference type="PIRSF" id="PIRSF006241">
    <property type="entry name" value="HyI"/>
    <property type="match status" value="1"/>
</dbReference>
<feature type="active site" description="Proton donor/acceptor" evidence="3">
    <location>
        <position position="235"/>
    </location>
</feature>
<name>A0A1M4MYC6_9RHOB</name>
<dbReference type="AlphaFoldDB" id="A0A1M4MYC6"/>
<dbReference type="Gene3D" id="3.20.20.150">
    <property type="entry name" value="Divalent-metal-dependent TIM barrel enzymes"/>
    <property type="match status" value="1"/>
</dbReference>
<evidence type="ECO:0000256" key="2">
    <source>
        <dbReference type="PIRNR" id="PIRNR006241"/>
    </source>
</evidence>
<protein>
    <submittedName>
        <fullName evidence="5">Isomerase</fullName>
    </submittedName>
</protein>
<reference evidence="6" key="1">
    <citation type="submission" date="2016-09" db="EMBL/GenBank/DDBJ databases">
        <authorList>
            <person name="Wibberg D."/>
        </authorList>
    </citation>
    <scope>NUCLEOTIDE SEQUENCE [LARGE SCALE GENOMIC DNA]</scope>
</reference>
<dbReference type="InterPro" id="IPR026040">
    <property type="entry name" value="HyI-like"/>
</dbReference>
<keyword evidence="6" id="KW-1185">Reference proteome</keyword>
<dbReference type="Pfam" id="PF01261">
    <property type="entry name" value="AP_endonuc_2"/>
    <property type="match status" value="1"/>
</dbReference>
<dbReference type="FunFam" id="3.20.20.150:FF:000007">
    <property type="entry name" value="Hydroxypyruvate isomerase"/>
    <property type="match status" value="1"/>
</dbReference>
<dbReference type="EMBL" id="FMJB01000047">
    <property type="protein sequence ID" value="SCM67583.1"/>
    <property type="molecule type" value="Genomic_DNA"/>
</dbReference>
<dbReference type="RefSeq" id="WP_072706229.1">
    <property type="nucleotide sequence ID" value="NZ_FMJB01000047.1"/>
</dbReference>
<dbReference type="InterPro" id="IPR013022">
    <property type="entry name" value="Xyl_isomerase-like_TIM-brl"/>
</dbReference>
<dbReference type="InterPro" id="IPR050417">
    <property type="entry name" value="Sugar_Epim/Isomerase"/>
</dbReference>
<dbReference type="Proteomes" id="UP000184085">
    <property type="component" value="Unassembled WGS sequence"/>
</dbReference>
<feature type="domain" description="Xylose isomerase-like TIM barrel" evidence="4">
    <location>
        <begin position="20"/>
        <end position="251"/>
    </location>
</feature>
<keyword evidence="1 2" id="KW-0413">Isomerase</keyword>
<accession>A0A1M4MYC6</accession>
<dbReference type="PANTHER" id="PTHR43489:SF6">
    <property type="entry name" value="HYDROXYPYRUVATE ISOMERASE-RELATED"/>
    <property type="match status" value="1"/>
</dbReference>
<organism evidence="5 6">
    <name type="scientific">Donghicola eburneus</name>
    <dbReference type="NCBI Taxonomy" id="393278"/>
    <lineage>
        <taxon>Bacteria</taxon>
        <taxon>Pseudomonadati</taxon>
        <taxon>Pseudomonadota</taxon>
        <taxon>Alphaproteobacteria</taxon>
        <taxon>Rhodobacterales</taxon>
        <taxon>Roseobacteraceae</taxon>
        <taxon>Donghicola</taxon>
    </lineage>
</organism>
<gene>
    <name evidence="5" type="ORF">KARMA_1784</name>
</gene>
<dbReference type="GO" id="GO:0008903">
    <property type="term" value="F:hydroxypyruvate isomerase activity"/>
    <property type="evidence" value="ECO:0007669"/>
    <property type="project" value="TreeGrafter"/>
</dbReference>
<feature type="active site" description="Proton donor/acceptor" evidence="3">
    <location>
        <position position="138"/>
    </location>
</feature>
<comment type="similarity">
    <text evidence="2">Belongs to the hyi family.</text>
</comment>
<evidence type="ECO:0000259" key="4">
    <source>
        <dbReference type="Pfam" id="PF01261"/>
    </source>
</evidence>
<proteinExistence type="inferred from homology"/>
<sequence length="253" mass="27792">MKFSANLGFLWRELDLPDAIRAAKKAGFSDVECHWPYDTPAKEVREALKETGMTMLGLNTHPGDLDDGDFGLCALPDRMDEGRAAIDQAVAYANATGTKCIHVMAGKSKGAEAAKAFVSNLKYACERAAAFGITILIEPLNTYDVPGYFLTSTAEAQRIIDMVDEPNIKIMFDCYHMQLMQGDLSNTLRDLLPKIGHIQIASVPDRAQPDHGELDFSYVLQLIADLGYSAPIGAEYKPGKPTDQTIGWLKNYL</sequence>
<dbReference type="GO" id="GO:0046487">
    <property type="term" value="P:glyoxylate metabolic process"/>
    <property type="evidence" value="ECO:0007669"/>
    <property type="project" value="TreeGrafter"/>
</dbReference>
<evidence type="ECO:0000313" key="6">
    <source>
        <dbReference type="Proteomes" id="UP000184085"/>
    </source>
</evidence>
<dbReference type="PANTHER" id="PTHR43489">
    <property type="entry name" value="ISOMERASE"/>
    <property type="match status" value="1"/>
</dbReference>